<feature type="compositionally biased region" description="Acidic residues" evidence="1">
    <location>
        <begin position="191"/>
        <end position="203"/>
    </location>
</feature>
<reference evidence="3 4" key="1">
    <citation type="submission" date="2015-08" db="EMBL/GenBank/DDBJ databases">
        <title>The genome of the Asian arowana (Scleropages formosus).</title>
        <authorList>
            <person name="Tan M.H."/>
            <person name="Gan H.M."/>
            <person name="Croft L.J."/>
            <person name="Austin C.M."/>
        </authorList>
    </citation>
    <scope>NUCLEOTIDE SEQUENCE [LARGE SCALE GENOMIC DNA]</scope>
    <source>
        <strain evidence="3">Aro1</strain>
    </source>
</reference>
<dbReference type="EMBL" id="JARO02012958">
    <property type="protein sequence ID" value="KPP58939.1"/>
    <property type="molecule type" value="Genomic_DNA"/>
</dbReference>
<dbReference type="Proteomes" id="UP000034805">
    <property type="component" value="Unassembled WGS sequence"/>
</dbReference>
<evidence type="ECO:0000256" key="1">
    <source>
        <dbReference type="SAM" id="MobiDB-lite"/>
    </source>
</evidence>
<gene>
    <name evidence="3" type="ORF">Z043_123191</name>
</gene>
<feature type="transmembrane region" description="Helical" evidence="2">
    <location>
        <begin position="55"/>
        <end position="71"/>
    </location>
</feature>
<dbReference type="PANTHER" id="PTHR28474:SF1">
    <property type="entry name" value="TRANSMEMBRANE PROTEIN 72"/>
    <property type="match status" value="1"/>
</dbReference>
<feature type="non-terminal residue" evidence="3">
    <location>
        <position position="1"/>
    </location>
</feature>
<evidence type="ECO:0000313" key="4">
    <source>
        <dbReference type="Proteomes" id="UP000034805"/>
    </source>
</evidence>
<comment type="caution">
    <text evidence="3">The sequence shown here is derived from an EMBL/GenBank/DDBJ whole genome shotgun (WGS) entry which is preliminary data.</text>
</comment>
<dbReference type="STRING" id="113540.ENSSFOP00015070828"/>
<evidence type="ECO:0000313" key="3">
    <source>
        <dbReference type="EMBL" id="KPP58939.1"/>
    </source>
</evidence>
<dbReference type="InterPro" id="IPR032055">
    <property type="entry name" value="TMEM72"/>
</dbReference>
<protein>
    <submittedName>
        <fullName evidence="3">Transmembrane protein 72-like</fullName>
    </submittedName>
</protein>
<sequence length="212" mass="23382">SCYTCPNSVSSGGMMVLEVSYFVDALLAMCLPCPPQWMIFVLWKKVANLGGFQKFLYYTIMSVVCFLHPVLAWHAVIPGTMLLVTGLAYFILSKRKYAGLSKEACPHEHYSEALTAATYTCESGDTGHTYSFLRLVGGRRASALVSFPGMGGAGGVAQGRPQGVQDRPQGPNRKSDRRHVHFTEGTQSETELQEYEDREPEEVTCDKAPMIQ</sequence>
<proteinExistence type="predicted"/>
<feature type="transmembrane region" description="Helical" evidence="2">
    <location>
        <begin position="21"/>
        <end position="43"/>
    </location>
</feature>
<accession>A0A0P7WCN7</accession>
<dbReference type="PANTHER" id="PTHR28474">
    <property type="entry name" value="TRANSMEMBRANE PROTEIN 72"/>
    <property type="match status" value="1"/>
</dbReference>
<dbReference type="Pfam" id="PF16054">
    <property type="entry name" value="TMEM72"/>
    <property type="match status" value="1"/>
</dbReference>
<organism evidence="3 4">
    <name type="scientific">Scleropages formosus</name>
    <name type="common">Asian bonytongue</name>
    <name type="synonym">Osteoglossum formosum</name>
    <dbReference type="NCBI Taxonomy" id="113540"/>
    <lineage>
        <taxon>Eukaryota</taxon>
        <taxon>Metazoa</taxon>
        <taxon>Chordata</taxon>
        <taxon>Craniata</taxon>
        <taxon>Vertebrata</taxon>
        <taxon>Euteleostomi</taxon>
        <taxon>Actinopterygii</taxon>
        <taxon>Neopterygii</taxon>
        <taxon>Teleostei</taxon>
        <taxon>Osteoglossocephala</taxon>
        <taxon>Osteoglossomorpha</taxon>
        <taxon>Osteoglossiformes</taxon>
        <taxon>Osteoglossidae</taxon>
        <taxon>Scleropages</taxon>
    </lineage>
</organism>
<keyword evidence="2" id="KW-1133">Transmembrane helix</keyword>
<dbReference type="AlphaFoldDB" id="A0A0P7WCN7"/>
<evidence type="ECO:0000256" key="2">
    <source>
        <dbReference type="SAM" id="Phobius"/>
    </source>
</evidence>
<name>A0A0P7WCN7_SCLFO</name>
<feature type="region of interest" description="Disordered" evidence="1">
    <location>
        <begin position="153"/>
        <end position="212"/>
    </location>
</feature>
<keyword evidence="2 3" id="KW-0812">Transmembrane</keyword>
<feature type="non-terminal residue" evidence="3">
    <location>
        <position position="212"/>
    </location>
</feature>
<keyword evidence="2" id="KW-0472">Membrane</keyword>